<dbReference type="SUPFAM" id="SSF51735">
    <property type="entry name" value="NAD(P)-binding Rossmann-fold domains"/>
    <property type="match status" value="1"/>
</dbReference>
<dbReference type="InterPro" id="IPR002347">
    <property type="entry name" value="SDR_fam"/>
</dbReference>
<accession>A0A444IY83</accession>
<dbReference type="InterPro" id="IPR036291">
    <property type="entry name" value="NAD(P)-bd_dom_sf"/>
</dbReference>
<dbReference type="InterPro" id="IPR050259">
    <property type="entry name" value="SDR"/>
</dbReference>
<dbReference type="Pfam" id="PF13561">
    <property type="entry name" value="adh_short_C2"/>
    <property type="match status" value="1"/>
</dbReference>
<protein>
    <submittedName>
        <fullName evidence="3">3-oxoacyl-[acyl-carrier-protein] reductase</fullName>
        <ecNumber evidence="3">1.1.1.100</ecNumber>
    </submittedName>
</protein>
<dbReference type="PRINTS" id="PR00080">
    <property type="entry name" value="SDRFAMILY"/>
</dbReference>
<sequence length="245" mass="26804">MNTFTEQKAVVTGATRGIGRAITEALLAQGTTVIGLYSGNKKTAEEFTAACPTPERLQLHKVDVSDYQAVEGFFQKVEEEFDTIDILINNAGIRRDAALAMMRQEDWNQVIDVNLTGGYNMTKFAVQLMMKQKYGRIIFITSPMSHLGFAGQANYSASKAGQIGMMKSLSKEVGKRKITVNCVSPGFIGTDFLNDLHDEQVKAYKKMIPTRRFGTPEEVADAVLFLAGKNAAYINGSVLEVTGGL</sequence>
<reference evidence="3 4" key="1">
    <citation type="submission" date="2017-01" db="EMBL/GenBank/DDBJ databases">
        <title>The cable genome- insights into the physiology and evolution of filamentous bacteria capable of sulfide oxidation via long distance electron transfer.</title>
        <authorList>
            <person name="Schreiber L."/>
            <person name="Bjerg J.T."/>
            <person name="Boggild A."/>
            <person name="Van De Vossenberg J."/>
            <person name="Meysman F."/>
            <person name="Nielsen L.P."/>
            <person name="Schramm A."/>
            <person name="Kjeldsen K.U."/>
        </authorList>
    </citation>
    <scope>NUCLEOTIDE SEQUENCE [LARGE SCALE GENOMIC DNA]</scope>
    <source>
        <strain evidence="3">MCF</strain>
    </source>
</reference>
<proteinExistence type="inferred from homology"/>
<dbReference type="Gene3D" id="3.40.50.720">
    <property type="entry name" value="NAD(P)-binding Rossmann-like Domain"/>
    <property type="match status" value="1"/>
</dbReference>
<evidence type="ECO:0000313" key="3">
    <source>
        <dbReference type="EMBL" id="RWX45756.1"/>
    </source>
</evidence>
<dbReference type="AlphaFoldDB" id="A0A444IY83"/>
<gene>
    <name evidence="3" type="ORF">H206_00661</name>
</gene>
<dbReference type="GO" id="GO:0004316">
    <property type="term" value="F:3-oxoacyl-[acyl-carrier-protein] reductase (NADPH) activity"/>
    <property type="evidence" value="ECO:0007669"/>
    <property type="project" value="UniProtKB-EC"/>
</dbReference>
<dbReference type="NCBIfam" id="NF009466">
    <property type="entry name" value="PRK12826.1-2"/>
    <property type="match status" value="1"/>
</dbReference>
<evidence type="ECO:0000313" key="4">
    <source>
        <dbReference type="Proteomes" id="UP000287853"/>
    </source>
</evidence>
<comment type="similarity">
    <text evidence="1">Belongs to the short-chain dehydrogenases/reductases (SDR) family.</text>
</comment>
<evidence type="ECO:0000256" key="2">
    <source>
        <dbReference type="ARBA" id="ARBA00023002"/>
    </source>
</evidence>
<dbReference type="EC" id="1.1.1.100" evidence="3"/>
<evidence type="ECO:0000256" key="1">
    <source>
        <dbReference type="ARBA" id="ARBA00006484"/>
    </source>
</evidence>
<name>A0A444IY83_9BACT</name>
<dbReference type="PANTHER" id="PTHR42879:SF2">
    <property type="entry name" value="3-OXOACYL-[ACYL-CARRIER-PROTEIN] REDUCTASE FABG"/>
    <property type="match status" value="1"/>
</dbReference>
<dbReference type="Proteomes" id="UP000287853">
    <property type="component" value="Unassembled WGS sequence"/>
</dbReference>
<dbReference type="PRINTS" id="PR00081">
    <property type="entry name" value="GDHRDH"/>
</dbReference>
<comment type="caution">
    <text evidence="3">The sequence shown here is derived from an EMBL/GenBank/DDBJ whole genome shotgun (WGS) entry which is preliminary data.</text>
</comment>
<dbReference type="PANTHER" id="PTHR42879">
    <property type="entry name" value="3-OXOACYL-(ACYL-CARRIER-PROTEIN) REDUCTASE"/>
    <property type="match status" value="1"/>
</dbReference>
<keyword evidence="4" id="KW-1185">Reference proteome</keyword>
<organism evidence="3 4">
    <name type="scientific">Candidatus Electrothrix aarhusensis</name>
    <dbReference type="NCBI Taxonomy" id="1859131"/>
    <lineage>
        <taxon>Bacteria</taxon>
        <taxon>Pseudomonadati</taxon>
        <taxon>Thermodesulfobacteriota</taxon>
        <taxon>Desulfobulbia</taxon>
        <taxon>Desulfobulbales</taxon>
        <taxon>Desulfobulbaceae</taxon>
        <taxon>Candidatus Electrothrix</taxon>
    </lineage>
</organism>
<keyword evidence="2 3" id="KW-0560">Oxidoreductase</keyword>
<dbReference type="EMBL" id="MTKO01000073">
    <property type="protein sequence ID" value="RWX45756.1"/>
    <property type="molecule type" value="Genomic_DNA"/>
</dbReference>
<dbReference type="FunFam" id="3.40.50.720:FF:000173">
    <property type="entry name" value="3-oxoacyl-[acyl-carrier protein] reductase"/>
    <property type="match status" value="1"/>
</dbReference>